<keyword evidence="5" id="KW-1185">Reference proteome</keyword>
<dbReference type="InterPro" id="IPR052957">
    <property type="entry name" value="Auxin_embryo_med"/>
</dbReference>
<proteinExistence type="predicted"/>
<dbReference type="InterPro" id="IPR058210">
    <property type="entry name" value="SACS/Nov_dom"/>
</dbReference>
<evidence type="ECO:0000256" key="1">
    <source>
        <dbReference type="SAM" id="MobiDB-lite"/>
    </source>
</evidence>
<evidence type="ECO:0000313" key="4">
    <source>
        <dbReference type="EMBL" id="MBM6806658.1"/>
    </source>
</evidence>
<dbReference type="InterPro" id="IPR041966">
    <property type="entry name" value="LOTUS-like"/>
</dbReference>
<sequence>MIEKSIIEEILAIYKSLPQETLQDKGDGWVNLANMGSPLKKANISYKKYGYEKLAKFIADLHIFEIEVDKSGTLPVVYIRRLNNDNVITFNNRQKSLTRHSFSNSKLNSIEALYSLPEVGTYYKKLIKDAEIGWPEIVGFYEINKEGQYKISDVRDNLFHEHKYPAISENDTEREIVISLNGPLYTLKTNRYYRFNWKVSLANNERGYVIDVDRSKPAKRIDPMDLINNLHKLWDDRAHGTAMNSAMETISSELMASSDGTFIYELLQNANDYPIKDKNDKVVPVEVEFRLTDKYLICRHSGAQFTPRDVAGICSIGSGSKIKNKNAIGYKGIGFKTVFHAHDWVYIKTGDFTFRFDKNQEKDGRPFQIMPIWTTVSELEKFDSTIPNLIEEGLSKFNVQIVMQPRKLDYLYGMDKNQESEKSHEYVLRDIFKDIRDIVFIPNIKSVKVFFPGEEPIICTKGELANWIVSDAFKHELDEETERFIIIKECNEHPERRIPPKYKTFTDTYVSFAAKKRGNIIEPVEKATVYCYLPTKAEFGFPFLMNTDMVPSGDRNQLKTDVKFNLLFAKIAGEKFFFWLQLLMESNEYELDSVFSLIPDFDECKKRHSAYDSFIDEFQQEFEKHILQKKFVPIKGNDEPYSLTAKIIYDTTGISSSDIMSDEELLTFANGANWTTNNDEYFPHPDLRDKPFFSVFIGKYHANNMVFGEEQLLEMCSKSDFIEWLQIQENNNRFLTFLLDRKYLSDFIKQKKEIFIGENGNLYSASSMYYNIDEQLENLSYFADDYLPHLSYATREYFRENANWNETIKNEFLVFDADKFVSDVLANNDMKSLLRNKDNSVSFIQFLTTNQIDCKGLLDLPFYNVNDEIVSDFNRLVFFESNRGYEVKKEEWLDDAWMDFISKDYYDKNKEKCLEYLKNRFHVLEYSDKEIINSIIKENDNLSKINESLDDIKTAAPFIDFVRINVNEFKDGELTAFDVIVIDRNGNSLVGPADKNSFIYSDKYEEIIQKKWLSDNWIYSLSDSYFVGKSEGEKEELVSVFRRLFGVRKFENSIFFNEIIPDNLGDLVNNLFDVESNIDFWRWIKINCQGNISVLKDLPIIASDTEGKEHYYIISENSIYMSDDLLPDGQYIESIVKKYYDSPLFVIPKYSESLTAASKKEWRKFFENLGVMSEQTELVFDQIIPNLSEIEDPGVPSMIAQAKDYFKERNVSISDLLSLRLQKRDGEYEQICNCLFISTKKINEPFKYLLLDNECDISQYSAETRALILDIAKEVGATIVENVEDWRFEKIAKYLSMQDNGKISNDIHLRFVKDILEIDDKERKVYIDSIRKIKLLAKDNKYYDQKQLTLGKEYHPLCDFESNGITDKELTYLATDYSKFDCENLGRKIRDTFDIHYRFEDNDINLLSNFTFADFFWRRFIPHKNAPVGTIKTMIEEGKFNGKKCVPIPCGIVDYPENLYSRKELREYMKLVSDWSKCYPFDDYPNISYEVLDMLPFKETLSFEDGMNALMFTEDQTKRYFLLKWMADDYDEHDIEKNKRITEYREDEKSRWRNRSLKKCFLRDLYALDIDEKADAKYLEQYFKTHPKIILDDYFSKATENFYKECKMLQLPCIKWEDMIFAPELSDINDNQLKNKLRNYLLFVAAIEKPDNWLEYYNSLCEQFDKLSFQRCIRISLTYKYNKEISQTAKKFYHDSDKNIFYYVGKWNDLLVFTDFIDELRNVVGSEMDRDLFMQVFVPKQSINEFENFANENCKDLAGDENFRNIIQKQLGVRIAKSEYEENDEEPELLKPIISNLDSYVVDKSETEMQNDNTDEDFETDDSSAPSSDIQIETSNDSNHELITPNLGEPTGIILKTDIVNTERDTARGEENLHANRHNDYEQVEEDKSLDGSANYDIHPNNVEPKNFVPVTFNHKSSEATSYIRNTNKSDYDPDRNEYMDSNDEDKDFQYLGDRPYKSFTRRYPQNSTKEETERMRSHGIPLELESLPETQEEIDLLAKCNIKPEQIADTNYLAQLRLYLNLKNEQHEEPVETMEEFVKNAKDVTEHQLKDGRCVHACSAARGVMYIGPTVWNKMLNGTYRICVYLDGKGKNFEWIDTTEKFLQLVEKDDIVLKITGKEKVKVVNALYTGLLENVKGTAYTLIRVASHTNMDAVFAHYVGAMAEAKDGNIDTNEYGD</sequence>
<protein>
    <submittedName>
        <fullName evidence="4">Uncharacterized protein</fullName>
    </submittedName>
</protein>
<dbReference type="Proteomes" id="UP000782117">
    <property type="component" value="Unassembled WGS sequence"/>
</dbReference>
<feature type="region of interest" description="Disordered" evidence="1">
    <location>
        <begin position="1959"/>
        <end position="1978"/>
    </location>
</feature>
<feature type="domain" description="Sacsin/Nov" evidence="3">
    <location>
        <begin position="260"/>
        <end position="359"/>
    </location>
</feature>
<gene>
    <name evidence="4" type="ORF">H6A24_09155</name>
</gene>
<dbReference type="NCBIfam" id="NF047352">
    <property type="entry name" value="P_loop_sacsin"/>
    <property type="match status" value="1"/>
</dbReference>
<dbReference type="InterPro" id="IPR025605">
    <property type="entry name" value="OST-HTH/LOTUS_dom"/>
</dbReference>
<accession>A0ABS2F9B2</accession>
<evidence type="ECO:0000313" key="5">
    <source>
        <dbReference type="Proteomes" id="UP000782117"/>
    </source>
</evidence>
<feature type="compositionally biased region" description="Acidic residues" evidence="1">
    <location>
        <begin position="1813"/>
        <end position="1822"/>
    </location>
</feature>
<dbReference type="Gene3D" id="3.30.420.610">
    <property type="entry name" value="LOTUS domain-like"/>
    <property type="match status" value="1"/>
</dbReference>
<evidence type="ECO:0000259" key="3">
    <source>
        <dbReference type="Pfam" id="PF25794"/>
    </source>
</evidence>
<reference evidence="4 5" key="1">
    <citation type="journal article" date="2021" name="Sci. Rep.">
        <title>The distribution of antibiotic resistance genes in chicken gut microbiota commensals.</title>
        <authorList>
            <person name="Juricova H."/>
            <person name="Matiasovicova J."/>
            <person name="Kubasova T."/>
            <person name="Cejkova D."/>
            <person name="Rychlik I."/>
        </authorList>
    </citation>
    <scope>NUCLEOTIDE SEQUENCE [LARGE SCALE GENOMIC DNA]</scope>
    <source>
        <strain evidence="4 5">An768</strain>
    </source>
</reference>
<dbReference type="InterPro" id="IPR036890">
    <property type="entry name" value="HATPase_C_sf"/>
</dbReference>
<comment type="caution">
    <text evidence="4">The sequence shown here is derived from an EMBL/GenBank/DDBJ whole genome shotgun (WGS) entry which is preliminary data.</text>
</comment>
<feature type="domain" description="HTH OST-type" evidence="2">
    <location>
        <begin position="17"/>
        <end position="73"/>
    </location>
</feature>
<dbReference type="Pfam" id="PF25794">
    <property type="entry name" value="SACS"/>
    <property type="match status" value="1"/>
</dbReference>
<dbReference type="PANTHER" id="PTHR32387:SF0">
    <property type="entry name" value="PROTEIN NO VEIN"/>
    <property type="match status" value="1"/>
</dbReference>
<name>A0ABS2F9B2_9BACE</name>
<organism evidence="4 5">
    <name type="scientific">Bacteroides caecicola</name>
    <dbReference type="NCBI Taxonomy" id="1462569"/>
    <lineage>
        <taxon>Bacteria</taxon>
        <taxon>Pseudomonadati</taxon>
        <taxon>Bacteroidota</taxon>
        <taxon>Bacteroidia</taxon>
        <taxon>Bacteroidales</taxon>
        <taxon>Bacteroidaceae</taxon>
        <taxon>Bacteroides</taxon>
    </lineage>
</organism>
<dbReference type="RefSeq" id="WP_204500498.1">
    <property type="nucleotide sequence ID" value="NZ_JACJKJ010000009.1"/>
</dbReference>
<dbReference type="PANTHER" id="PTHR32387">
    <property type="entry name" value="WU:FJ29H11"/>
    <property type="match status" value="1"/>
</dbReference>
<dbReference type="CDD" id="cd10146">
    <property type="entry name" value="LabA_like_C"/>
    <property type="match status" value="1"/>
</dbReference>
<dbReference type="SUPFAM" id="SSF55874">
    <property type="entry name" value="ATPase domain of HSP90 chaperone/DNA topoisomerase II/histidine kinase"/>
    <property type="match status" value="1"/>
</dbReference>
<evidence type="ECO:0000259" key="2">
    <source>
        <dbReference type="Pfam" id="PF12872"/>
    </source>
</evidence>
<dbReference type="Gene3D" id="3.30.565.10">
    <property type="entry name" value="Histidine kinase-like ATPase, C-terminal domain"/>
    <property type="match status" value="1"/>
</dbReference>
<feature type="region of interest" description="Disordered" evidence="1">
    <location>
        <begin position="1807"/>
        <end position="1832"/>
    </location>
</feature>
<dbReference type="Pfam" id="PF12872">
    <property type="entry name" value="OST-HTH"/>
    <property type="match status" value="1"/>
</dbReference>
<dbReference type="EMBL" id="JACJKJ010000009">
    <property type="protein sequence ID" value="MBM6806658.1"/>
    <property type="molecule type" value="Genomic_DNA"/>
</dbReference>